<evidence type="ECO:0000256" key="7">
    <source>
        <dbReference type="SAM" id="Phobius"/>
    </source>
</evidence>
<evidence type="ECO:0000256" key="6">
    <source>
        <dbReference type="ARBA" id="ARBA00038076"/>
    </source>
</evidence>
<feature type="transmembrane region" description="Helical" evidence="7">
    <location>
        <begin position="843"/>
        <end position="863"/>
    </location>
</feature>
<evidence type="ECO:0000256" key="4">
    <source>
        <dbReference type="ARBA" id="ARBA00022989"/>
    </source>
</evidence>
<comment type="caution">
    <text evidence="9">The sequence shown here is derived from an EMBL/GenBank/DDBJ whole genome shotgun (WGS) entry which is preliminary data.</text>
</comment>
<keyword evidence="5 7" id="KW-0472">Membrane</keyword>
<feature type="transmembrane region" description="Helical" evidence="7">
    <location>
        <begin position="445"/>
        <end position="466"/>
    </location>
</feature>
<feature type="transmembrane region" description="Helical" evidence="7">
    <location>
        <begin position="496"/>
        <end position="519"/>
    </location>
</feature>
<protein>
    <submittedName>
        <fullName evidence="9">FtsX-like permease family protein</fullName>
    </submittedName>
</protein>
<dbReference type="InterPro" id="IPR050250">
    <property type="entry name" value="Macrolide_Exporter_MacB"/>
</dbReference>
<dbReference type="EMBL" id="JBHTAC010000026">
    <property type="protein sequence ID" value="MFC7245405.1"/>
    <property type="molecule type" value="Genomic_DNA"/>
</dbReference>
<reference evidence="10" key="1">
    <citation type="journal article" date="2019" name="Int. J. Syst. Evol. Microbiol.">
        <title>The Global Catalogue of Microorganisms (GCM) 10K type strain sequencing project: providing services to taxonomists for standard genome sequencing and annotation.</title>
        <authorList>
            <consortium name="The Broad Institute Genomics Platform"/>
            <consortium name="The Broad Institute Genome Sequencing Center for Infectious Disease"/>
            <person name="Wu L."/>
            <person name="Ma J."/>
        </authorList>
    </citation>
    <scope>NUCLEOTIDE SEQUENCE [LARGE SCALE GENOMIC DNA]</scope>
    <source>
        <strain evidence="10">CGMCC 1.9106</strain>
    </source>
</reference>
<accession>A0ABW2GZM6</accession>
<evidence type="ECO:0000259" key="8">
    <source>
        <dbReference type="Pfam" id="PF02687"/>
    </source>
</evidence>
<sequence>MKGWIARVRATAGPLALLGTLTLLAGVLVVGAPRAANRLTDEGLRNDIAQLSYTSRDLTYRGLKDKGDNWKPDGKLDQQQAVLYPALRERIEQSWWAATTTLDESWVTGTGLPGDNKQGAMLFSLRAGNGLEEQVDLVEGRFPKTQPGTVGPIEVVLTEWNADKLRQKVGSTFLFHREVPVQVVGIVRPHDENGTFWEPAPFGLRAYLPNDDGDPYRAVLYSDEFGLDRVKDLVGIVYEWRYRVDTAKLDAGVLPEVVEAVTVARRQGLDATLLTSLDSQLAKFADKARAGAALLAVVQMGALITLAGLVLLAARVAVTRRRGEFALLRARGGAIATIGSYTLLESLLVVPPAVAGGLLGAAVTGRPAVTWPVLALFTALAALAVPVMTMRTARNPSFSGERADLATARVGVKRRTAELSLLVLAGLGVWLLRSRGLSTAAGVDVYLAAVPALLAAGAAVAMVRLVPPVVSRLGRLAARGRGAVSFLGLSRSGRTAGAVIGPVAVLVVAVSTAVFSVAVASTIDEGRDRATDLRLPADVKVDGYFFDDATEAELAAVPGVTAVSQYMVDGASDLVVDQKRLGTVYALVLDGQAYAKVVADSGVDVTPPKEFTEAVPGAQVPVLVSPGVAKQLGGDHGAVTLRGRQYEFRIAAVVDGFPPIANGASNFIVVPWQAVQTDAQKAFTPNGYLVAGDPDPERLREVGAAGQERWANEGFRPRAYEEVTDVITWEQARAELDKASINAVVTFAYAIGAGAGVALALLAIGFAVVSGARGRGTVLSRLRTMGLSRGQGRRLLLVELMPVVVVAVVTGAVVGTAVPHLIAPALGLSQFTDGLSVGVTFDPVIVGASLVLVIIGMLTALAVETLFNRRLRLGEVLRLGSFDAGES</sequence>
<keyword evidence="3 7" id="KW-0812">Transmembrane</keyword>
<gene>
    <name evidence="9" type="ORF">ACFQO7_23265</name>
</gene>
<feature type="transmembrane region" description="Helical" evidence="7">
    <location>
        <begin position="795"/>
        <end position="823"/>
    </location>
</feature>
<feature type="transmembrane region" description="Helical" evidence="7">
    <location>
        <begin position="747"/>
        <end position="774"/>
    </location>
</feature>
<dbReference type="Proteomes" id="UP001596392">
    <property type="component" value="Unassembled WGS sequence"/>
</dbReference>
<comment type="similarity">
    <text evidence="6">Belongs to the ABC-4 integral membrane protein family.</text>
</comment>
<evidence type="ECO:0000256" key="2">
    <source>
        <dbReference type="ARBA" id="ARBA00022475"/>
    </source>
</evidence>
<feature type="transmembrane region" description="Helical" evidence="7">
    <location>
        <begin position="369"/>
        <end position="389"/>
    </location>
</feature>
<dbReference type="PANTHER" id="PTHR30572:SF4">
    <property type="entry name" value="ABC TRANSPORTER PERMEASE YTRF"/>
    <property type="match status" value="1"/>
</dbReference>
<dbReference type="InterPro" id="IPR003838">
    <property type="entry name" value="ABC3_permease_C"/>
</dbReference>
<evidence type="ECO:0000256" key="5">
    <source>
        <dbReference type="ARBA" id="ARBA00023136"/>
    </source>
</evidence>
<keyword evidence="10" id="KW-1185">Reference proteome</keyword>
<evidence type="ECO:0000313" key="9">
    <source>
        <dbReference type="EMBL" id="MFC7245405.1"/>
    </source>
</evidence>
<proteinExistence type="inferred from homology"/>
<comment type="subcellular location">
    <subcellularLocation>
        <location evidence="1">Cell membrane</location>
        <topology evidence="1">Multi-pass membrane protein</topology>
    </subcellularLocation>
</comment>
<evidence type="ECO:0000256" key="1">
    <source>
        <dbReference type="ARBA" id="ARBA00004651"/>
    </source>
</evidence>
<dbReference type="RefSeq" id="WP_376808343.1">
    <property type="nucleotide sequence ID" value="NZ_JBHTAC010000026.1"/>
</dbReference>
<evidence type="ECO:0000313" key="10">
    <source>
        <dbReference type="Proteomes" id="UP001596392"/>
    </source>
</evidence>
<feature type="domain" description="ABC3 transporter permease C-terminal" evidence="8">
    <location>
        <begin position="754"/>
        <end position="861"/>
    </location>
</feature>
<keyword evidence="4 7" id="KW-1133">Transmembrane helix</keyword>
<name>A0ABW2GZM6_9ACTN</name>
<feature type="transmembrane region" description="Helical" evidence="7">
    <location>
        <begin position="290"/>
        <end position="314"/>
    </location>
</feature>
<dbReference type="PANTHER" id="PTHR30572">
    <property type="entry name" value="MEMBRANE COMPONENT OF TRANSPORTER-RELATED"/>
    <property type="match status" value="1"/>
</dbReference>
<dbReference type="Pfam" id="PF02687">
    <property type="entry name" value="FtsX"/>
    <property type="match status" value="1"/>
</dbReference>
<evidence type="ECO:0000256" key="3">
    <source>
        <dbReference type="ARBA" id="ARBA00022692"/>
    </source>
</evidence>
<organism evidence="9 10">
    <name type="scientific">Catellatospora aurea</name>
    <dbReference type="NCBI Taxonomy" id="1337874"/>
    <lineage>
        <taxon>Bacteria</taxon>
        <taxon>Bacillati</taxon>
        <taxon>Actinomycetota</taxon>
        <taxon>Actinomycetes</taxon>
        <taxon>Micromonosporales</taxon>
        <taxon>Micromonosporaceae</taxon>
        <taxon>Catellatospora</taxon>
    </lineage>
</organism>
<feature type="transmembrane region" description="Helical" evidence="7">
    <location>
        <begin position="335"/>
        <end position="363"/>
    </location>
</feature>
<keyword evidence="2" id="KW-1003">Cell membrane</keyword>